<dbReference type="EMBL" id="BK063092">
    <property type="protein sequence ID" value="DBA11757.1"/>
    <property type="molecule type" value="Genomic_DNA"/>
</dbReference>
<evidence type="ECO:0000313" key="1">
    <source>
        <dbReference type="EMBL" id="DBA11757.1"/>
    </source>
</evidence>
<reference evidence="1" key="1">
    <citation type="journal article" date="2023" name="Front. Mar. Sci.">
        <title>Tracing the invertebrate herpesviruses in the global sequence datasets.</title>
        <authorList>
            <person name="Rosani U."/>
            <person name="Gaia M."/>
            <person name="Delmont T.O."/>
            <person name="Krupovic M."/>
        </authorList>
    </citation>
    <scope>NUCLEOTIDE SEQUENCE</scope>
    <source>
        <strain evidence="1">MalacoHV1/China/2018</strain>
    </source>
</reference>
<proteinExistence type="predicted"/>
<sequence length="675" mass="76704">MSVRPHSHIESLLNTSTTMLNHGRVILTEGGYMLDEVKSLLQKALRRGERGHALWAVRELSTSVKHHYFITYLLEDHCYASNEELEKFIALNNTKSLVWSIDLTEQLLLVKRCRTAAMMPLVGLKHMKTFEAQEGNVWVGANHEEVDFNSFFIDPLCDWNFIFKRVKQAWEDGAADTLLGALSTLLMITENSKITISKLAEAIVDRYHGHVCDKPLKKYTVIRFILCLLCKWSIVPGLRRSLFFLYKLSLSSGYGESVGHDRLLLANAFCRRIDTSMLKDTVPAAISGEDKPIDIPSYAIDKHTHRGRTGKPVPDRDVCDKRYCALEKKSFNDFWRDGLIQTELRCVNLLVDDCYSMYMTESNDRCRKTAVILKKAYNQSRHASKTVDDKPKPVAVKRKQIDIDDVVVVKQAKVVDEVTDVAGDDVSISMPYLTGPLLRKPCGSAKTHTWYERGTNSVVKGPYRPEVMTRVLDAYEAMTALGEKDMIFPRYHESVPMALAFKNAGTEPTCENLPVTKVDYKDAILRKEVKNVPFINPDVLGVVSVHKLSQKQFKELDLVALVEMFLRRAVIGVGDSGLFNVISWISQESGKRVFTGIDYDEVRSLVQMRKQVGEKNELLKLIMSKLPANDKAMMMLEVLKTNKSYFVDKVESWVSKHSCVERERVNLVHTALLKL</sequence>
<organism evidence="1">
    <name type="scientific">Malaco herpesvirus 1</name>
    <dbReference type="NCBI Taxonomy" id="3031797"/>
    <lineage>
        <taxon>Viruses</taxon>
        <taxon>Duplodnaviria</taxon>
        <taxon>Heunggongvirae</taxon>
        <taxon>Peploviricota</taxon>
        <taxon>Herviviricetes</taxon>
        <taxon>Herpesvirales</taxon>
        <taxon>Malacoherpesviridae</taxon>
    </lineage>
</organism>
<accession>A0AA48P7X5</accession>
<protein>
    <submittedName>
        <fullName evidence="1">ORF56</fullName>
    </submittedName>
</protein>
<reference evidence="1" key="2">
    <citation type="submission" date="2023-01" db="EMBL/GenBank/DDBJ databases">
        <authorList>
            <person name="Rosani U."/>
            <person name="Delmont T.O."/>
            <person name="Gaia M."/>
            <person name="Krupovic M."/>
        </authorList>
    </citation>
    <scope>NUCLEOTIDE SEQUENCE</scope>
    <source>
        <strain evidence="1">MalacoHV1/China/2018</strain>
    </source>
</reference>
<name>A0AA48P7X5_9VIRU</name>